<comment type="caution">
    <text evidence="1">The sequence shown here is derived from an EMBL/GenBank/DDBJ whole genome shotgun (WGS) entry which is preliminary data.</text>
</comment>
<organism evidence="1 2">
    <name type="scientific">Choristoneura fumiferana</name>
    <name type="common">Spruce budworm moth</name>
    <name type="synonym">Archips fumiferana</name>
    <dbReference type="NCBI Taxonomy" id="7141"/>
    <lineage>
        <taxon>Eukaryota</taxon>
        <taxon>Metazoa</taxon>
        <taxon>Ecdysozoa</taxon>
        <taxon>Arthropoda</taxon>
        <taxon>Hexapoda</taxon>
        <taxon>Insecta</taxon>
        <taxon>Pterygota</taxon>
        <taxon>Neoptera</taxon>
        <taxon>Endopterygota</taxon>
        <taxon>Lepidoptera</taxon>
        <taxon>Glossata</taxon>
        <taxon>Ditrysia</taxon>
        <taxon>Tortricoidea</taxon>
        <taxon>Tortricidae</taxon>
        <taxon>Tortricinae</taxon>
        <taxon>Choristoneura</taxon>
    </lineage>
</organism>
<sequence>MFPLAVCQGCLTYERRLVPIGKHAKLYQSLLLTKINNIDKQRKLCWECHKMLDNIYSFRLKITEAQKLLHNSCLAQYNSLSTLSPTTKVNDYNLIVNDEIKHTIPMEFDISIKHEDPEGINLVSIIEPKDVKPSVTSKLKLDTIQVEIVKNEDDTHFDDGIDDIGLISDLEFKDEKDIKVELDEPLVSLDILEKKSEIIVKKVRKKRGVLKQKYRTIILGDIPDKRKLYDKVKLDYNGVQEWLQQKRASRNQKRFQCERCYSGFATKKYYDRHLEVRHAKRLGKYECDVCGFRFGEKSKLAYHIRSHFVQFVCKLCGARTYTRGEMYAHFTHGPHGRLRECRVCGMRFECPNRREFFDHYRELHEKHVCDHCGKNYLKKKTLISHIAKLHTIYNCNICNVTYSTRDSYKRHQKEKHEVDMSEQNYCVECNMQFMNSATYNIHIRSSVKHRPTRAYPCPDCGKVYTKNISMRNHYKLVHLKKSDYHCAICDTYYLTGHRLRYHQKYFHDKLPKPKNKLCKYCGKGFNNNRILDNHVRTHTGERPFGCEFCSAAFTQKQSLTAHLRSAHK</sequence>
<accession>A0ACC0K5C0</accession>
<protein>
    <submittedName>
        <fullName evidence="1">Uncharacterized protein</fullName>
    </submittedName>
</protein>
<evidence type="ECO:0000313" key="1">
    <source>
        <dbReference type="EMBL" id="KAI8431345.1"/>
    </source>
</evidence>
<gene>
    <name evidence="1" type="ORF">MSG28_015885</name>
</gene>
<evidence type="ECO:0000313" key="2">
    <source>
        <dbReference type="Proteomes" id="UP001064048"/>
    </source>
</evidence>
<keyword evidence="2" id="KW-1185">Reference proteome</keyword>
<reference evidence="1 2" key="1">
    <citation type="journal article" date="2022" name="Genome Biol. Evol.">
        <title>The Spruce Budworm Genome: Reconstructing the Evolutionary History of Antifreeze Proteins.</title>
        <authorList>
            <person name="Beliveau C."/>
            <person name="Gagne P."/>
            <person name="Picq S."/>
            <person name="Vernygora O."/>
            <person name="Keeling C.I."/>
            <person name="Pinkney K."/>
            <person name="Doucet D."/>
            <person name="Wen F."/>
            <person name="Johnston J.S."/>
            <person name="Maaroufi H."/>
            <person name="Boyle B."/>
            <person name="Laroche J."/>
            <person name="Dewar K."/>
            <person name="Juretic N."/>
            <person name="Blackburn G."/>
            <person name="Nisole A."/>
            <person name="Brunet B."/>
            <person name="Brandao M."/>
            <person name="Lumley L."/>
            <person name="Duan J."/>
            <person name="Quan G."/>
            <person name="Lucarotti C.J."/>
            <person name="Roe A.D."/>
            <person name="Sperling F.A.H."/>
            <person name="Levesque R.C."/>
            <person name="Cusson M."/>
        </authorList>
    </citation>
    <scope>NUCLEOTIDE SEQUENCE [LARGE SCALE GENOMIC DNA]</scope>
    <source>
        <strain evidence="1">Glfc:IPQL:Cfum</strain>
    </source>
</reference>
<proteinExistence type="predicted"/>
<name>A0ACC0K5C0_CHOFU</name>
<dbReference type="EMBL" id="CM046130">
    <property type="protein sequence ID" value="KAI8431345.1"/>
    <property type="molecule type" value="Genomic_DNA"/>
</dbReference>
<dbReference type="Proteomes" id="UP001064048">
    <property type="component" value="Chromosome 30"/>
</dbReference>